<organism evidence="2 3">
    <name type="scientific">Kingdonia uniflora</name>
    <dbReference type="NCBI Taxonomy" id="39325"/>
    <lineage>
        <taxon>Eukaryota</taxon>
        <taxon>Viridiplantae</taxon>
        <taxon>Streptophyta</taxon>
        <taxon>Embryophyta</taxon>
        <taxon>Tracheophyta</taxon>
        <taxon>Spermatophyta</taxon>
        <taxon>Magnoliopsida</taxon>
        <taxon>Ranunculales</taxon>
        <taxon>Circaeasteraceae</taxon>
        <taxon>Kingdonia</taxon>
    </lineage>
</organism>
<evidence type="ECO:0000313" key="2">
    <source>
        <dbReference type="EMBL" id="KAF6138919.1"/>
    </source>
</evidence>
<dbReference type="EMBL" id="JACGCM010002537">
    <property type="protein sequence ID" value="KAF6138919.1"/>
    <property type="molecule type" value="Genomic_DNA"/>
</dbReference>
<feature type="compositionally biased region" description="Acidic residues" evidence="1">
    <location>
        <begin position="105"/>
        <end position="119"/>
    </location>
</feature>
<sequence length="119" mass="12859">MLRMMVMSSQATKVVRASEAAYATKSRGACKGLIREVGPWHVGGKLLISRLWPQAFRKDITDDSNGHLQVPASQAKEELNSSDDDDGLPPLEANLNGIRPADFPSDSESESESDSNADS</sequence>
<accession>A0A7J7L8M8</accession>
<feature type="region of interest" description="Disordered" evidence="1">
    <location>
        <begin position="61"/>
        <end position="119"/>
    </location>
</feature>
<reference evidence="2 3" key="1">
    <citation type="journal article" date="2020" name="IScience">
        <title>Genome Sequencing of the Endangered Kingdonia uniflora (Circaeasteraceae, Ranunculales) Reveals Potential Mechanisms of Evolutionary Specialization.</title>
        <authorList>
            <person name="Sun Y."/>
            <person name="Deng T."/>
            <person name="Zhang A."/>
            <person name="Moore M.J."/>
            <person name="Landis J.B."/>
            <person name="Lin N."/>
            <person name="Zhang H."/>
            <person name="Zhang X."/>
            <person name="Huang J."/>
            <person name="Zhang X."/>
            <person name="Sun H."/>
            <person name="Wang H."/>
        </authorList>
    </citation>
    <scope>NUCLEOTIDE SEQUENCE [LARGE SCALE GENOMIC DNA]</scope>
    <source>
        <strain evidence="2">TB1705</strain>
        <tissue evidence="2">Leaf</tissue>
    </source>
</reference>
<evidence type="ECO:0000256" key="1">
    <source>
        <dbReference type="SAM" id="MobiDB-lite"/>
    </source>
</evidence>
<protein>
    <submittedName>
        <fullName evidence="2">Uncharacterized protein</fullName>
    </submittedName>
</protein>
<dbReference type="Proteomes" id="UP000541444">
    <property type="component" value="Unassembled WGS sequence"/>
</dbReference>
<evidence type="ECO:0000313" key="3">
    <source>
        <dbReference type="Proteomes" id="UP000541444"/>
    </source>
</evidence>
<proteinExistence type="predicted"/>
<dbReference type="AlphaFoldDB" id="A0A7J7L8M8"/>
<dbReference type="OrthoDB" id="1738325at2759"/>
<comment type="caution">
    <text evidence="2">The sequence shown here is derived from an EMBL/GenBank/DDBJ whole genome shotgun (WGS) entry which is preliminary data.</text>
</comment>
<name>A0A7J7L8M8_9MAGN</name>
<keyword evidence="3" id="KW-1185">Reference proteome</keyword>
<gene>
    <name evidence="2" type="ORF">GIB67_025648</name>
</gene>